<protein>
    <recommendedName>
        <fullName evidence="2">FIST C-domain domain-containing protein</fullName>
    </recommendedName>
</protein>
<evidence type="ECO:0008006" key="2">
    <source>
        <dbReference type="Google" id="ProtNLM"/>
    </source>
</evidence>
<evidence type="ECO:0000313" key="1">
    <source>
        <dbReference type="EMBL" id="CAD7409719.1"/>
    </source>
</evidence>
<dbReference type="PANTHER" id="PTHR14939:SF5">
    <property type="entry name" value="F-BOX ONLY PROTEIN 22"/>
    <property type="match status" value="1"/>
</dbReference>
<dbReference type="GO" id="GO:0000209">
    <property type="term" value="P:protein polyubiquitination"/>
    <property type="evidence" value="ECO:0007669"/>
    <property type="project" value="TreeGrafter"/>
</dbReference>
<reference evidence="1" key="1">
    <citation type="submission" date="2020-11" db="EMBL/GenBank/DDBJ databases">
        <authorList>
            <person name="Tran Van P."/>
        </authorList>
    </citation>
    <scope>NUCLEOTIDE SEQUENCE</scope>
</reference>
<name>A0A7R9DAR0_TIMCR</name>
<proteinExistence type="predicted"/>
<dbReference type="PANTHER" id="PTHR14939">
    <property type="entry name" value="F-BOX ONLY PROTEIN 22"/>
    <property type="match status" value="1"/>
</dbReference>
<accession>A0A7R9DAR0</accession>
<dbReference type="EMBL" id="OC321262">
    <property type="protein sequence ID" value="CAD7409719.1"/>
    <property type="molecule type" value="Genomic_DNA"/>
</dbReference>
<dbReference type="AlphaFoldDB" id="A0A7R9DAR0"/>
<organism evidence="1">
    <name type="scientific">Timema cristinae</name>
    <name type="common">Walking stick</name>
    <dbReference type="NCBI Taxonomy" id="61476"/>
    <lineage>
        <taxon>Eukaryota</taxon>
        <taxon>Metazoa</taxon>
        <taxon>Ecdysozoa</taxon>
        <taxon>Arthropoda</taxon>
        <taxon>Hexapoda</taxon>
        <taxon>Insecta</taxon>
        <taxon>Pterygota</taxon>
        <taxon>Neoptera</taxon>
        <taxon>Polyneoptera</taxon>
        <taxon>Phasmatodea</taxon>
        <taxon>Timematodea</taxon>
        <taxon>Timematoidea</taxon>
        <taxon>Timematidae</taxon>
        <taxon>Timema</taxon>
    </lineage>
</organism>
<dbReference type="GO" id="GO:0032436">
    <property type="term" value="P:positive regulation of proteasomal ubiquitin-dependent protein catabolic process"/>
    <property type="evidence" value="ECO:0007669"/>
    <property type="project" value="TreeGrafter"/>
</dbReference>
<gene>
    <name evidence="1" type="ORF">TCEB3V08_LOCUS10157</name>
</gene>
<sequence length="414" mass="45900">MVLCTILASNCLGEKEKGGMGCLLVREKQVFERTESVVTQKLGRLQPGAWKPELSTEELKHLTGLPLDEEIKCLLLFCTRGAFKERIVYNLVGSLQNRQSTQMVVGGGQVKMILDPKEKSATTCSSQVHIPHIVGLALSGDNLVAASKILAKDINDEKMTDWAIKELSGHDLKADQSVGLMFACAGRGENWYSRRHVESHLFKKYFPSSVITGFFCDGEIGLNCIPDTKTNAQISPEKKTKVRLTHWYTTILRCTAMGNQVGDVVLHYKMPMAASRRDNLMKSPKDPVQCHHRWCPYRATGRPAHCIELGLLAGIPHCLASPPSLTRLEGGSRLPRFDSECSSMRGSERGLKAGNCLSHSTPNGRQEKLVLFVPGSPTESCDREPLFILRHAAIRRASCSMTREERPTPWTACQ</sequence>